<gene>
    <name evidence="1" type="ORF">IE53DRAFT_391199</name>
</gene>
<reference evidence="1 2" key="1">
    <citation type="journal article" date="2018" name="Mol. Biol. Evol.">
        <title>Broad Genomic Sampling Reveals a Smut Pathogenic Ancestry of the Fungal Clade Ustilaginomycotina.</title>
        <authorList>
            <person name="Kijpornyongpan T."/>
            <person name="Mondo S.J."/>
            <person name="Barry K."/>
            <person name="Sandor L."/>
            <person name="Lee J."/>
            <person name="Lipzen A."/>
            <person name="Pangilinan J."/>
            <person name="LaButti K."/>
            <person name="Hainaut M."/>
            <person name="Henrissat B."/>
            <person name="Grigoriev I.V."/>
            <person name="Spatafora J.W."/>
            <person name="Aime M.C."/>
        </authorList>
    </citation>
    <scope>NUCLEOTIDE SEQUENCE [LARGE SCALE GENOMIC DNA]</scope>
    <source>
        <strain evidence="1 2">SA 807</strain>
    </source>
</reference>
<evidence type="ECO:0000313" key="1">
    <source>
        <dbReference type="EMBL" id="PWN46631.1"/>
    </source>
</evidence>
<sequence length="334" mass="36893">MSSPSLDRALSILSRNFGGRDTLKRASTAFVAVALLRLLANAFIRGIDFKSLPTTLPAPKLVRDGPYPHDIFPGGKFVNTPFGKIRYYEFGPEDGNKLLLVHGISTPAPVWKEMVPGLIAAGHRLLIFDLYGRGYSDTPMVPHDIALYTSQIALLLADLPGWETFDLCGMSLGGPIAANFAYFYPHRIKKLQLICPAGGLDRSKLPFGRRLLMSNLMPSGLMSLLLPLSPIVPSKEKGSLGQWQLSNHKGFMYSFLSSLRHGPIFSNAVVFRSIAETFGTRVEAIWGDDDLVVPMESSVYFDKIKVNIIPGGQHFIMLTHAEEVLKYMVPFLKV</sequence>
<accession>A0ACD0NLF7</accession>
<name>A0ACD0NLF7_9BASI</name>
<dbReference type="EMBL" id="KZ820821">
    <property type="protein sequence ID" value="PWN46631.1"/>
    <property type="molecule type" value="Genomic_DNA"/>
</dbReference>
<proteinExistence type="predicted"/>
<keyword evidence="2" id="KW-1185">Reference proteome</keyword>
<dbReference type="Proteomes" id="UP000245626">
    <property type="component" value="Unassembled WGS sequence"/>
</dbReference>
<organism evidence="1 2">
    <name type="scientific">Violaceomyces palustris</name>
    <dbReference type="NCBI Taxonomy" id="1673888"/>
    <lineage>
        <taxon>Eukaryota</taxon>
        <taxon>Fungi</taxon>
        <taxon>Dikarya</taxon>
        <taxon>Basidiomycota</taxon>
        <taxon>Ustilaginomycotina</taxon>
        <taxon>Ustilaginomycetes</taxon>
        <taxon>Violaceomycetales</taxon>
        <taxon>Violaceomycetaceae</taxon>
        <taxon>Violaceomyces</taxon>
    </lineage>
</organism>
<evidence type="ECO:0000313" key="2">
    <source>
        <dbReference type="Proteomes" id="UP000245626"/>
    </source>
</evidence>
<protein>
    <submittedName>
        <fullName evidence="1">Alpha/beta-hydrolase</fullName>
    </submittedName>
</protein>